<evidence type="ECO:0000256" key="9">
    <source>
        <dbReference type="ARBA" id="ARBA00023204"/>
    </source>
</evidence>
<evidence type="ECO:0000256" key="2">
    <source>
        <dbReference type="ARBA" id="ARBA00001946"/>
    </source>
</evidence>
<evidence type="ECO:0000256" key="6">
    <source>
        <dbReference type="ARBA" id="ARBA00022763"/>
    </source>
</evidence>
<sequence>MMPWPIIPRCLSYFSTTTQAWEGLGCLRLAQKPTFTLASWNIDHFSPLRVERAKFILDRVLEGPNTPDVVFFQEVHREARTSILAHPKVRRAFFASDAEDDAAFAGVTFATMTLLSREGFVSGVDPHNTVDARAGHGVTPLHARVARVKLRSAYRRDALSVDVLTASPTQGTFLRLVNVHLDSLADAWRNRARQMDLLTDYLREPGCAHGIIAGDFNAVVPQDETLVDQSRGLLDAWEELHGAARPDGHTSGVGAELPVGKRLRPARRLDKVVMTGATPKNIQLLRPGSIRVSDRNISIPWSDHCGLECTFAIE</sequence>
<dbReference type="GO" id="GO:0006281">
    <property type="term" value="P:DNA repair"/>
    <property type="evidence" value="ECO:0007669"/>
    <property type="project" value="UniProtKB-KW"/>
</dbReference>
<dbReference type="Gene3D" id="3.60.10.10">
    <property type="entry name" value="Endonuclease/exonuclease/phosphatase"/>
    <property type="match status" value="1"/>
</dbReference>
<comment type="cofactor">
    <cofactor evidence="1">
        <name>Mn(2+)</name>
        <dbReference type="ChEBI" id="CHEBI:29035"/>
    </cofactor>
</comment>
<evidence type="ECO:0000259" key="11">
    <source>
        <dbReference type="Pfam" id="PF03372"/>
    </source>
</evidence>
<dbReference type="InterPro" id="IPR005135">
    <property type="entry name" value="Endo/exonuclease/phosphatase"/>
</dbReference>
<evidence type="ECO:0000313" key="12">
    <source>
        <dbReference type="EMBL" id="KAJ7229981.1"/>
    </source>
</evidence>
<accession>A0AAD6YUQ9</accession>
<dbReference type="GO" id="GO:0004519">
    <property type="term" value="F:endonuclease activity"/>
    <property type="evidence" value="ECO:0007669"/>
    <property type="project" value="UniProtKB-KW"/>
</dbReference>
<dbReference type="AlphaFoldDB" id="A0AAD6YUQ9"/>
<dbReference type="EMBL" id="JARJCW010000001">
    <property type="protein sequence ID" value="KAJ7229981.1"/>
    <property type="molecule type" value="Genomic_DNA"/>
</dbReference>
<dbReference type="InterPro" id="IPR051547">
    <property type="entry name" value="TDP2-like"/>
</dbReference>
<comment type="caution">
    <text evidence="12">The sequence shown here is derived from an EMBL/GenBank/DDBJ whole genome shotgun (WGS) entry which is preliminary data.</text>
</comment>
<keyword evidence="4" id="KW-0540">Nuclease</keyword>
<evidence type="ECO:0000256" key="5">
    <source>
        <dbReference type="ARBA" id="ARBA00022723"/>
    </source>
</evidence>
<gene>
    <name evidence="12" type="ORF">GGX14DRAFT_409685</name>
</gene>
<dbReference type="Proteomes" id="UP001219525">
    <property type="component" value="Unassembled WGS sequence"/>
</dbReference>
<evidence type="ECO:0000313" key="13">
    <source>
        <dbReference type="Proteomes" id="UP001219525"/>
    </source>
</evidence>
<feature type="domain" description="Endonuclease/exonuclease/phosphatase" evidence="11">
    <location>
        <begin position="38"/>
        <end position="304"/>
    </location>
</feature>
<dbReference type="PANTHER" id="PTHR15822">
    <property type="entry name" value="TRAF AND TNF RECEPTOR-ASSOCIATED PROTEIN"/>
    <property type="match status" value="1"/>
</dbReference>
<dbReference type="InterPro" id="IPR036691">
    <property type="entry name" value="Endo/exonu/phosph_ase_sf"/>
</dbReference>
<keyword evidence="7" id="KW-0378">Hydrolase</keyword>
<evidence type="ECO:0000256" key="1">
    <source>
        <dbReference type="ARBA" id="ARBA00001936"/>
    </source>
</evidence>
<organism evidence="12 13">
    <name type="scientific">Mycena pura</name>
    <dbReference type="NCBI Taxonomy" id="153505"/>
    <lineage>
        <taxon>Eukaryota</taxon>
        <taxon>Fungi</taxon>
        <taxon>Dikarya</taxon>
        <taxon>Basidiomycota</taxon>
        <taxon>Agaricomycotina</taxon>
        <taxon>Agaricomycetes</taxon>
        <taxon>Agaricomycetidae</taxon>
        <taxon>Agaricales</taxon>
        <taxon>Marasmiineae</taxon>
        <taxon>Mycenaceae</taxon>
        <taxon>Mycena</taxon>
    </lineage>
</organism>
<evidence type="ECO:0000256" key="10">
    <source>
        <dbReference type="ARBA" id="ARBA00023242"/>
    </source>
</evidence>
<comment type="cofactor">
    <cofactor evidence="2">
        <name>Mg(2+)</name>
        <dbReference type="ChEBI" id="CHEBI:18420"/>
    </cofactor>
</comment>
<comment type="subcellular location">
    <subcellularLocation>
        <location evidence="3">Nucleus</location>
        <location evidence="3">PML body</location>
    </subcellularLocation>
</comment>
<protein>
    <submittedName>
        <fullName evidence="12">Endonuclease/exonuclease/phosphatase</fullName>
    </submittedName>
</protein>
<dbReference type="SUPFAM" id="SSF56219">
    <property type="entry name" value="DNase I-like"/>
    <property type="match status" value="1"/>
</dbReference>
<evidence type="ECO:0000256" key="3">
    <source>
        <dbReference type="ARBA" id="ARBA00004322"/>
    </source>
</evidence>
<keyword evidence="10" id="KW-0539">Nucleus</keyword>
<evidence type="ECO:0000256" key="8">
    <source>
        <dbReference type="ARBA" id="ARBA00022842"/>
    </source>
</evidence>
<dbReference type="PANTHER" id="PTHR15822:SF4">
    <property type="entry name" value="TYROSYL-DNA PHOSPHODIESTERASE 2"/>
    <property type="match status" value="1"/>
</dbReference>
<keyword evidence="5" id="KW-0479">Metal-binding</keyword>
<keyword evidence="12" id="KW-0255">Endonuclease</keyword>
<name>A0AAD6YUQ9_9AGAR</name>
<evidence type="ECO:0000256" key="4">
    <source>
        <dbReference type="ARBA" id="ARBA00022722"/>
    </source>
</evidence>
<proteinExistence type="predicted"/>
<keyword evidence="8" id="KW-0460">Magnesium</keyword>
<dbReference type="GO" id="GO:0046872">
    <property type="term" value="F:metal ion binding"/>
    <property type="evidence" value="ECO:0007669"/>
    <property type="project" value="UniProtKB-KW"/>
</dbReference>
<keyword evidence="6" id="KW-0227">DNA damage</keyword>
<dbReference type="GO" id="GO:0016787">
    <property type="term" value="F:hydrolase activity"/>
    <property type="evidence" value="ECO:0007669"/>
    <property type="project" value="UniProtKB-KW"/>
</dbReference>
<keyword evidence="13" id="KW-1185">Reference proteome</keyword>
<reference evidence="12" key="1">
    <citation type="submission" date="2023-03" db="EMBL/GenBank/DDBJ databases">
        <title>Massive genome expansion in bonnet fungi (Mycena s.s.) driven by repeated elements and novel gene families across ecological guilds.</title>
        <authorList>
            <consortium name="Lawrence Berkeley National Laboratory"/>
            <person name="Harder C.B."/>
            <person name="Miyauchi S."/>
            <person name="Viragh M."/>
            <person name="Kuo A."/>
            <person name="Thoen E."/>
            <person name="Andreopoulos B."/>
            <person name="Lu D."/>
            <person name="Skrede I."/>
            <person name="Drula E."/>
            <person name="Henrissat B."/>
            <person name="Morin E."/>
            <person name="Kohler A."/>
            <person name="Barry K."/>
            <person name="LaButti K."/>
            <person name="Morin E."/>
            <person name="Salamov A."/>
            <person name="Lipzen A."/>
            <person name="Mereny Z."/>
            <person name="Hegedus B."/>
            <person name="Baldrian P."/>
            <person name="Stursova M."/>
            <person name="Weitz H."/>
            <person name="Taylor A."/>
            <person name="Grigoriev I.V."/>
            <person name="Nagy L.G."/>
            <person name="Martin F."/>
            <person name="Kauserud H."/>
        </authorList>
    </citation>
    <scope>NUCLEOTIDE SEQUENCE</scope>
    <source>
        <strain evidence="12">9144</strain>
    </source>
</reference>
<dbReference type="Pfam" id="PF03372">
    <property type="entry name" value="Exo_endo_phos"/>
    <property type="match status" value="1"/>
</dbReference>
<evidence type="ECO:0000256" key="7">
    <source>
        <dbReference type="ARBA" id="ARBA00022801"/>
    </source>
</evidence>
<keyword evidence="9" id="KW-0234">DNA repair</keyword>